<evidence type="ECO:0000256" key="1">
    <source>
        <dbReference type="ARBA" id="ARBA00022676"/>
    </source>
</evidence>
<comment type="caution">
    <text evidence="3">The sequence shown here is derived from an EMBL/GenBank/DDBJ whole genome shotgun (WGS) entry which is preliminary data.</text>
</comment>
<protein>
    <submittedName>
        <fullName evidence="3">Glycosyltransferase family 9 protein</fullName>
    </submittedName>
</protein>
<evidence type="ECO:0000256" key="2">
    <source>
        <dbReference type="ARBA" id="ARBA00022679"/>
    </source>
</evidence>
<dbReference type="PANTHER" id="PTHR30160">
    <property type="entry name" value="TETRAACYLDISACCHARIDE 4'-KINASE-RELATED"/>
    <property type="match status" value="1"/>
</dbReference>
<dbReference type="PANTHER" id="PTHR30160:SF7">
    <property type="entry name" value="ADP-HEPTOSE--LPS HEPTOSYLTRANSFERASE 2"/>
    <property type="match status" value="1"/>
</dbReference>
<keyword evidence="1" id="KW-0328">Glycosyltransferase</keyword>
<name>A0ABT0LBE7_9GAMM</name>
<dbReference type="InterPro" id="IPR002201">
    <property type="entry name" value="Glyco_trans_9"/>
</dbReference>
<dbReference type="EMBL" id="JAKIKS010000037">
    <property type="protein sequence ID" value="MCL1125021.1"/>
    <property type="molecule type" value="Genomic_DNA"/>
</dbReference>
<proteinExistence type="predicted"/>
<dbReference type="SUPFAM" id="SSF53756">
    <property type="entry name" value="UDP-Glycosyltransferase/glycogen phosphorylase"/>
    <property type="match status" value="1"/>
</dbReference>
<sequence length="355" mass="39713">MKRKIINNKDVMGNVLVVLPKYIGDAINTTPSIGMLRAHFPDKKIILLVRAYLVPLFERDDRYDVTVLVDHRYTAKSRLSLLNQARLIKGLNCELAIVMRNSFSDALLCWLSGIDNRIGYANEGRSFLLTHSYPFNSNRHYLQRYAYLANEPFGRPFNHMPNTYLYSDKINTDKYANNIKIGVYFGGKYKLERHYPSDLAIQSLLTIAAEISCEFCIFGDQSEADDNAILTQSLEQNNIEVRDLSGKTSLSGLVDAIAAVDVILTIDSGPLHMAAAIGTPYVAIVGLGTSPWSLVEPKTSLGVSLFANGRGLIDAELIREISPECILAAILSLNLPFKEKEHAEEHWFQKRQSIG</sequence>
<organism evidence="3 4">
    <name type="scientific">Shewanella surugensis</name>
    <dbReference type="NCBI Taxonomy" id="212020"/>
    <lineage>
        <taxon>Bacteria</taxon>
        <taxon>Pseudomonadati</taxon>
        <taxon>Pseudomonadota</taxon>
        <taxon>Gammaproteobacteria</taxon>
        <taxon>Alteromonadales</taxon>
        <taxon>Shewanellaceae</taxon>
        <taxon>Shewanella</taxon>
    </lineage>
</organism>
<dbReference type="CDD" id="cd03789">
    <property type="entry name" value="GT9_LPS_heptosyltransferase"/>
    <property type="match status" value="1"/>
</dbReference>
<evidence type="ECO:0000313" key="3">
    <source>
        <dbReference type="EMBL" id="MCL1125021.1"/>
    </source>
</evidence>
<dbReference type="RefSeq" id="WP_248940295.1">
    <property type="nucleotide sequence ID" value="NZ_JAKIKS010000037.1"/>
</dbReference>
<keyword evidence="2" id="KW-0808">Transferase</keyword>
<gene>
    <name evidence="3" type="ORF">L2764_11180</name>
</gene>
<reference evidence="3 4" key="1">
    <citation type="submission" date="2022-01" db="EMBL/GenBank/DDBJ databases">
        <title>Whole genome-based taxonomy of the Shewanellaceae.</title>
        <authorList>
            <person name="Martin-Rodriguez A.J."/>
        </authorList>
    </citation>
    <scope>NUCLEOTIDE SEQUENCE [LARGE SCALE GENOMIC DNA]</scope>
    <source>
        <strain evidence="3 4">DSM 17177</strain>
    </source>
</reference>
<dbReference type="Gene3D" id="3.40.50.2000">
    <property type="entry name" value="Glycogen Phosphorylase B"/>
    <property type="match status" value="2"/>
</dbReference>
<dbReference type="InterPro" id="IPR051199">
    <property type="entry name" value="LPS_LOS_Heptosyltrfase"/>
</dbReference>
<dbReference type="Proteomes" id="UP001203423">
    <property type="component" value="Unassembled WGS sequence"/>
</dbReference>
<accession>A0ABT0LBE7</accession>
<evidence type="ECO:0000313" key="4">
    <source>
        <dbReference type="Proteomes" id="UP001203423"/>
    </source>
</evidence>
<keyword evidence="4" id="KW-1185">Reference proteome</keyword>
<dbReference type="Pfam" id="PF01075">
    <property type="entry name" value="Glyco_transf_9"/>
    <property type="match status" value="1"/>
</dbReference>